<dbReference type="Proteomes" id="UP000019141">
    <property type="component" value="Unassembled WGS sequence"/>
</dbReference>
<accession>W4L5D5</accession>
<dbReference type="Gene3D" id="3.10.105.10">
    <property type="entry name" value="Dipeptide-binding Protein, Domain 3"/>
    <property type="match status" value="1"/>
</dbReference>
<proteinExistence type="predicted"/>
<dbReference type="Gene3D" id="3.40.190.10">
    <property type="entry name" value="Periplasmic binding protein-like II"/>
    <property type="match status" value="1"/>
</dbReference>
<organism evidence="2 3">
    <name type="scientific">Entotheonella factor</name>
    <dbReference type="NCBI Taxonomy" id="1429438"/>
    <lineage>
        <taxon>Bacteria</taxon>
        <taxon>Pseudomonadati</taxon>
        <taxon>Nitrospinota/Tectimicrobiota group</taxon>
        <taxon>Candidatus Tectimicrobiota</taxon>
        <taxon>Candidatus Entotheonellia</taxon>
        <taxon>Candidatus Entotheonellales</taxon>
        <taxon>Candidatus Entotheonellaceae</taxon>
        <taxon>Candidatus Entotheonella</taxon>
    </lineage>
</organism>
<dbReference type="InterPro" id="IPR000914">
    <property type="entry name" value="SBP_5_dom"/>
</dbReference>
<dbReference type="InterPro" id="IPR039424">
    <property type="entry name" value="SBP_5"/>
</dbReference>
<comment type="caution">
    <text evidence="2">The sequence shown here is derived from an EMBL/GenBank/DDBJ whole genome shotgun (WGS) entry which is preliminary data.</text>
</comment>
<dbReference type="GO" id="GO:0043190">
    <property type="term" value="C:ATP-binding cassette (ABC) transporter complex"/>
    <property type="evidence" value="ECO:0007669"/>
    <property type="project" value="InterPro"/>
</dbReference>
<name>W4L5D5_ENTF1</name>
<dbReference type="EMBL" id="AZHW01001268">
    <property type="protein sequence ID" value="ETW93278.1"/>
    <property type="molecule type" value="Genomic_DNA"/>
</dbReference>
<dbReference type="AlphaFoldDB" id="W4L5D5"/>
<dbReference type="GO" id="GO:1904680">
    <property type="term" value="F:peptide transmembrane transporter activity"/>
    <property type="evidence" value="ECO:0007669"/>
    <property type="project" value="TreeGrafter"/>
</dbReference>
<gene>
    <name evidence="2" type="ORF">ETSY1_39920</name>
</gene>
<dbReference type="Pfam" id="PF00496">
    <property type="entry name" value="SBP_bac_5"/>
    <property type="match status" value="1"/>
</dbReference>
<reference evidence="2 3" key="1">
    <citation type="journal article" date="2014" name="Nature">
        <title>An environmental bacterial taxon with a large and distinct metabolic repertoire.</title>
        <authorList>
            <person name="Wilson M.C."/>
            <person name="Mori T."/>
            <person name="Ruckert C."/>
            <person name="Uria A.R."/>
            <person name="Helf M.J."/>
            <person name="Takada K."/>
            <person name="Gernert C."/>
            <person name="Steffens U.A."/>
            <person name="Heycke N."/>
            <person name="Schmitt S."/>
            <person name="Rinke C."/>
            <person name="Helfrich E.J."/>
            <person name="Brachmann A.O."/>
            <person name="Gurgui C."/>
            <person name="Wakimoto T."/>
            <person name="Kracht M."/>
            <person name="Crusemann M."/>
            <person name="Hentschel U."/>
            <person name="Abe I."/>
            <person name="Matsunaga S."/>
            <person name="Kalinowski J."/>
            <person name="Takeyama H."/>
            <person name="Piel J."/>
        </authorList>
    </citation>
    <scope>NUCLEOTIDE SEQUENCE [LARGE SCALE GENOMIC DNA]</scope>
    <source>
        <strain evidence="3">TSY1</strain>
    </source>
</reference>
<feature type="domain" description="Solute-binding protein family 5" evidence="1">
    <location>
        <begin position="98"/>
        <end position="496"/>
    </location>
</feature>
<feature type="non-terminal residue" evidence="2">
    <location>
        <position position="519"/>
    </location>
</feature>
<dbReference type="InterPro" id="IPR030678">
    <property type="entry name" value="Peptide/Ni-bd"/>
</dbReference>
<dbReference type="SUPFAM" id="SSF53850">
    <property type="entry name" value="Periplasmic binding protein-like II"/>
    <property type="match status" value="1"/>
</dbReference>
<dbReference type="CDD" id="cd00995">
    <property type="entry name" value="PBP2_NikA_DppA_OppA_like"/>
    <property type="match status" value="1"/>
</dbReference>
<dbReference type="PANTHER" id="PTHR30290">
    <property type="entry name" value="PERIPLASMIC BINDING COMPONENT OF ABC TRANSPORTER"/>
    <property type="match status" value="1"/>
</dbReference>
<evidence type="ECO:0000313" key="2">
    <source>
        <dbReference type="EMBL" id="ETW93278.1"/>
    </source>
</evidence>
<evidence type="ECO:0000259" key="1">
    <source>
        <dbReference type="Pfam" id="PF00496"/>
    </source>
</evidence>
<evidence type="ECO:0000313" key="3">
    <source>
        <dbReference type="Proteomes" id="UP000019141"/>
    </source>
</evidence>
<keyword evidence="3" id="KW-1185">Reference proteome</keyword>
<dbReference type="GO" id="GO:0030288">
    <property type="term" value="C:outer membrane-bounded periplasmic space"/>
    <property type="evidence" value="ECO:0007669"/>
    <property type="project" value="UniProtKB-ARBA"/>
</dbReference>
<sequence length="519" mass="57917">MKWKNRCTSRRLVAVLTPLLLPVLWSVVLTFGAQAIAQSKSWPDAFPKKGADGVPESVDKLTIAVDSWGTNDLNPWALTSVSFLGDYYNLRLMMQDPNGDLAAAWATEVNQTEEGLTFKLNPQATFVDGTPADAEAVKQNLEGFMGKYVEQGGYDAPLWNSAKANEFVDSVQVISPTEVFVKTKGPKPTFMWNLGGNGYHLYWYGNPKRLLQGPKAYLEDAAGGGPYIIQKWDAGNRIVFERREDFWADYPHWHKPQAKTMEILTVKDPAARFALLKSRQADIVYNLPWALAKRLNRSEDGVRGVNPGKKDVWTQTYKANGMLTMTFGCPIQHREAAKAAGRKDQAGVEIPQWKVAEICKDHPTLDKRVRRALNLAIDKRALSAGPHFGFSTPIGSIFHAGSFGSRPEKVNNPSPYDLEEAKRLLKEAGYEKGFTMEGHFGQFAGRPGIPEAADFIASSWEKLGVKMTWKEHDPSDFVRGFRAGVFSWVPVNLQTWGRQDHSGVQISWYHATSGYVGIY</sequence>
<protein>
    <recommendedName>
        <fullName evidence="1">Solute-binding protein family 5 domain-containing protein</fullName>
    </recommendedName>
</protein>
<dbReference type="GO" id="GO:0015833">
    <property type="term" value="P:peptide transport"/>
    <property type="evidence" value="ECO:0007669"/>
    <property type="project" value="TreeGrafter"/>
</dbReference>
<dbReference type="PIRSF" id="PIRSF002741">
    <property type="entry name" value="MppA"/>
    <property type="match status" value="1"/>
</dbReference>
<dbReference type="HOGENOM" id="CLU_525357_0_0_7"/>